<dbReference type="Pfam" id="PF13793">
    <property type="entry name" value="Pribosyltran_N"/>
    <property type="match status" value="1"/>
</dbReference>
<keyword evidence="4" id="KW-0479">Metal-binding</keyword>
<dbReference type="SMART" id="SM01400">
    <property type="entry name" value="Pribosyltran_N"/>
    <property type="match status" value="1"/>
</dbReference>
<keyword evidence="3" id="KW-0808">Transferase</keyword>
<name>X1SWH0_9ZZZZ</name>
<dbReference type="SUPFAM" id="SSF53271">
    <property type="entry name" value="PRTase-like"/>
    <property type="match status" value="1"/>
</dbReference>
<dbReference type="GO" id="GO:0005737">
    <property type="term" value="C:cytoplasm"/>
    <property type="evidence" value="ECO:0007669"/>
    <property type="project" value="TreeGrafter"/>
</dbReference>
<dbReference type="NCBIfam" id="TIGR01251">
    <property type="entry name" value="ribP_PPkin"/>
    <property type="match status" value="1"/>
</dbReference>
<dbReference type="NCBIfam" id="NF002095">
    <property type="entry name" value="PRK00934.1"/>
    <property type="match status" value="1"/>
</dbReference>
<evidence type="ECO:0000256" key="3">
    <source>
        <dbReference type="ARBA" id="ARBA00022679"/>
    </source>
</evidence>
<evidence type="ECO:0000256" key="5">
    <source>
        <dbReference type="ARBA" id="ARBA00022727"/>
    </source>
</evidence>
<evidence type="ECO:0000256" key="10">
    <source>
        <dbReference type="ARBA" id="ARBA00049535"/>
    </source>
</evidence>
<evidence type="ECO:0000256" key="2">
    <source>
        <dbReference type="ARBA" id="ARBA00022490"/>
    </source>
</evidence>
<dbReference type="PANTHER" id="PTHR10210:SF32">
    <property type="entry name" value="RIBOSE-PHOSPHATE PYROPHOSPHOKINASE 2"/>
    <property type="match status" value="1"/>
</dbReference>
<dbReference type="GO" id="GO:0016301">
    <property type="term" value="F:kinase activity"/>
    <property type="evidence" value="ECO:0007669"/>
    <property type="project" value="UniProtKB-KW"/>
</dbReference>
<evidence type="ECO:0000256" key="4">
    <source>
        <dbReference type="ARBA" id="ARBA00022723"/>
    </source>
</evidence>
<evidence type="ECO:0000256" key="7">
    <source>
        <dbReference type="ARBA" id="ARBA00022777"/>
    </source>
</evidence>
<feature type="domain" description="Phosphoribosyltransferase" evidence="11">
    <location>
        <begin position="155"/>
        <end position="256"/>
    </location>
</feature>
<keyword evidence="7" id="KW-0418">Kinase</keyword>
<keyword evidence="9" id="KW-0460">Magnesium</keyword>
<dbReference type="GO" id="GO:0006015">
    <property type="term" value="P:5-phosphoribose 1-diphosphate biosynthetic process"/>
    <property type="evidence" value="ECO:0007669"/>
    <property type="project" value="TreeGrafter"/>
</dbReference>
<keyword evidence="2" id="KW-0963">Cytoplasm</keyword>
<evidence type="ECO:0000259" key="11">
    <source>
        <dbReference type="Pfam" id="PF00156"/>
    </source>
</evidence>
<accession>X1SWH0</accession>
<dbReference type="EC" id="2.7.6.1" evidence="1"/>
<feature type="domain" description="Ribose-phosphate pyrophosphokinase N-terminal" evidence="12">
    <location>
        <begin position="14"/>
        <end position="126"/>
    </location>
</feature>
<dbReference type="Pfam" id="PF00156">
    <property type="entry name" value="Pribosyltran"/>
    <property type="match status" value="1"/>
</dbReference>
<evidence type="ECO:0000256" key="1">
    <source>
        <dbReference type="ARBA" id="ARBA00013247"/>
    </source>
</evidence>
<dbReference type="GO" id="GO:0002189">
    <property type="term" value="C:ribose phosphate diphosphokinase complex"/>
    <property type="evidence" value="ECO:0007669"/>
    <property type="project" value="TreeGrafter"/>
</dbReference>
<protein>
    <recommendedName>
        <fullName evidence="1">ribose-phosphate diphosphokinase</fullName>
        <ecNumber evidence="1">2.7.6.1</ecNumber>
    </recommendedName>
</protein>
<dbReference type="GO" id="GO:0006164">
    <property type="term" value="P:purine nucleotide biosynthetic process"/>
    <property type="evidence" value="ECO:0007669"/>
    <property type="project" value="TreeGrafter"/>
</dbReference>
<evidence type="ECO:0000256" key="6">
    <source>
        <dbReference type="ARBA" id="ARBA00022741"/>
    </source>
</evidence>
<evidence type="ECO:0000259" key="12">
    <source>
        <dbReference type="Pfam" id="PF13793"/>
    </source>
</evidence>
<dbReference type="HAMAP" id="MF_00583_A">
    <property type="entry name" value="RibP_PPkinase_A"/>
    <property type="match status" value="1"/>
</dbReference>
<comment type="catalytic activity">
    <reaction evidence="10">
        <text>D-ribose 5-phosphate + ATP = 5-phospho-alpha-D-ribose 1-diphosphate + AMP + H(+)</text>
        <dbReference type="Rhea" id="RHEA:15609"/>
        <dbReference type="ChEBI" id="CHEBI:15378"/>
        <dbReference type="ChEBI" id="CHEBI:30616"/>
        <dbReference type="ChEBI" id="CHEBI:58017"/>
        <dbReference type="ChEBI" id="CHEBI:78346"/>
        <dbReference type="ChEBI" id="CHEBI:456215"/>
        <dbReference type="EC" id="2.7.6.1"/>
    </reaction>
</comment>
<dbReference type="CDD" id="cd06223">
    <property type="entry name" value="PRTases_typeI"/>
    <property type="match status" value="1"/>
</dbReference>
<gene>
    <name evidence="13" type="ORF">S12H4_16615</name>
</gene>
<comment type="caution">
    <text evidence="13">The sequence shown here is derived from an EMBL/GenBank/DDBJ whole genome shotgun (WGS) entry which is preliminary data.</text>
</comment>
<dbReference type="InterPro" id="IPR029099">
    <property type="entry name" value="Pribosyltran_N"/>
</dbReference>
<dbReference type="Gene3D" id="3.40.50.2020">
    <property type="match status" value="2"/>
</dbReference>
<dbReference type="GO" id="GO:0004749">
    <property type="term" value="F:ribose phosphate diphosphokinase activity"/>
    <property type="evidence" value="ECO:0007669"/>
    <property type="project" value="UniProtKB-EC"/>
</dbReference>
<keyword evidence="6" id="KW-0547">Nucleotide-binding</keyword>
<evidence type="ECO:0000256" key="9">
    <source>
        <dbReference type="ARBA" id="ARBA00022842"/>
    </source>
</evidence>
<dbReference type="GO" id="GO:0000287">
    <property type="term" value="F:magnesium ion binding"/>
    <property type="evidence" value="ECO:0007669"/>
    <property type="project" value="InterPro"/>
</dbReference>
<dbReference type="InterPro" id="IPR000836">
    <property type="entry name" value="PRTase_dom"/>
</dbReference>
<reference evidence="13" key="1">
    <citation type="journal article" date="2014" name="Front. Microbiol.">
        <title>High frequency of phylogenetically diverse reductive dehalogenase-homologous genes in deep subseafloor sedimentary metagenomes.</title>
        <authorList>
            <person name="Kawai M."/>
            <person name="Futagami T."/>
            <person name="Toyoda A."/>
            <person name="Takaki Y."/>
            <person name="Nishi S."/>
            <person name="Hori S."/>
            <person name="Arai W."/>
            <person name="Tsubouchi T."/>
            <person name="Morono Y."/>
            <person name="Uchiyama I."/>
            <person name="Ito T."/>
            <person name="Fujiyama A."/>
            <person name="Inagaki F."/>
            <person name="Takami H."/>
        </authorList>
    </citation>
    <scope>NUCLEOTIDE SEQUENCE</scope>
    <source>
        <strain evidence="13">Expedition CK06-06</strain>
    </source>
</reference>
<dbReference type="GO" id="GO:0005524">
    <property type="term" value="F:ATP binding"/>
    <property type="evidence" value="ECO:0007669"/>
    <property type="project" value="UniProtKB-KW"/>
</dbReference>
<dbReference type="InterPro" id="IPR005946">
    <property type="entry name" value="Rib-P_diPkinase"/>
</dbReference>
<sequence>MEINKTAFREKVEMKIIPGNSARGLAARIAAELGCKVASCEFKRFPDGELYTRIIDDVKDEELVIVQSIRADSDLICLLQLIDAVEEAGKTKVVIPYLGYARQDKKFKPGEAISVRAIARSISAAGVVDTIYVVNVHNKAVLKYFDIDTKELDASTLIGDYVAKKEIAHPIIIGPDGGATGLAKAVATPCGFDYDVLAKKRISSEEVEIKPKELSVEGKNVVIVDDIISTGGTISEAASLLKAQKANDIYVACVHGVFVQNAISRMLNAGVKEIIATDTIESEFSRVSVAKMVAEELKKQS</sequence>
<dbReference type="PANTHER" id="PTHR10210">
    <property type="entry name" value="RIBOSE-PHOSPHATE DIPHOSPHOKINASE FAMILY MEMBER"/>
    <property type="match status" value="1"/>
</dbReference>
<organism evidence="13">
    <name type="scientific">marine sediment metagenome</name>
    <dbReference type="NCBI Taxonomy" id="412755"/>
    <lineage>
        <taxon>unclassified sequences</taxon>
        <taxon>metagenomes</taxon>
        <taxon>ecological metagenomes</taxon>
    </lineage>
</organism>
<dbReference type="InterPro" id="IPR029057">
    <property type="entry name" value="PRTase-like"/>
</dbReference>
<evidence type="ECO:0000313" key="13">
    <source>
        <dbReference type="EMBL" id="GAI79685.1"/>
    </source>
</evidence>
<proteinExistence type="inferred from homology"/>
<dbReference type="FunFam" id="3.40.50.2020:FF:000007">
    <property type="entry name" value="Ribose-phosphate pyrophosphokinase"/>
    <property type="match status" value="1"/>
</dbReference>
<keyword evidence="5" id="KW-0545">Nucleotide biosynthesis</keyword>
<dbReference type="AlphaFoldDB" id="X1SWH0"/>
<dbReference type="EMBL" id="BARW01008047">
    <property type="protein sequence ID" value="GAI79685.1"/>
    <property type="molecule type" value="Genomic_DNA"/>
</dbReference>
<evidence type="ECO:0000256" key="8">
    <source>
        <dbReference type="ARBA" id="ARBA00022840"/>
    </source>
</evidence>
<dbReference type="InterPro" id="IPR037514">
    <property type="entry name" value="Rib-P_diPkinase_arc"/>
</dbReference>
<keyword evidence="8" id="KW-0067">ATP-binding</keyword>